<dbReference type="Gene3D" id="3.40.50.1860">
    <property type="match status" value="2"/>
</dbReference>
<dbReference type="EMBL" id="WTYM01000029">
    <property type="protein sequence ID" value="MXO58622.1"/>
    <property type="molecule type" value="Genomic_DNA"/>
</dbReference>
<dbReference type="SUPFAM" id="SSF53681">
    <property type="entry name" value="Aspartate/glutamate racemase"/>
    <property type="match status" value="2"/>
</dbReference>
<keyword evidence="4" id="KW-1185">Reference proteome</keyword>
<dbReference type="RefSeq" id="WP_159792274.1">
    <property type="nucleotide sequence ID" value="NZ_WTYM01000029.1"/>
</dbReference>
<comment type="similarity">
    <text evidence="1">Belongs to the aspartate/glutamate racemases family.</text>
</comment>
<reference evidence="3 4" key="1">
    <citation type="submission" date="2019-12" db="EMBL/GenBank/DDBJ databases">
        <title>Genomic-based taxomic classification of the family Erythrobacteraceae.</title>
        <authorList>
            <person name="Xu L."/>
        </authorList>
    </citation>
    <scope>NUCLEOTIDE SEQUENCE [LARGE SCALE GENOMIC DNA]</scope>
    <source>
        <strain evidence="3 4">MCCC 1K01500</strain>
    </source>
</reference>
<evidence type="ECO:0000256" key="1">
    <source>
        <dbReference type="ARBA" id="ARBA00007847"/>
    </source>
</evidence>
<dbReference type="PANTHER" id="PTHR21198:SF7">
    <property type="entry name" value="ASPARTATE-GLUTAMATE RACEMASE FAMILY"/>
    <property type="match status" value="1"/>
</dbReference>
<dbReference type="InterPro" id="IPR004380">
    <property type="entry name" value="Asp_race"/>
</dbReference>
<comment type="caution">
    <text evidence="3">The sequence shown here is derived from an EMBL/GenBank/DDBJ whole genome shotgun (WGS) entry which is preliminary data.</text>
</comment>
<proteinExistence type="inferred from homology"/>
<dbReference type="InterPro" id="IPR001920">
    <property type="entry name" value="Asp/Glu_race"/>
</dbReference>
<evidence type="ECO:0000313" key="4">
    <source>
        <dbReference type="Proteomes" id="UP000433652"/>
    </source>
</evidence>
<organism evidence="3 4">
    <name type="scientific">Croceibacterium salegens</name>
    <dbReference type="NCBI Taxonomy" id="1737568"/>
    <lineage>
        <taxon>Bacteria</taxon>
        <taxon>Pseudomonadati</taxon>
        <taxon>Pseudomonadota</taxon>
        <taxon>Alphaproteobacteria</taxon>
        <taxon>Sphingomonadales</taxon>
        <taxon>Erythrobacteraceae</taxon>
        <taxon>Croceibacterium</taxon>
    </lineage>
</organism>
<dbReference type="NCBIfam" id="TIGR00035">
    <property type="entry name" value="asp_race"/>
    <property type="match status" value="1"/>
</dbReference>
<dbReference type="EC" id="5.1.1.-" evidence="3"/>
<gene>
    <name evidence="3" type="ORF">GRI89_03580</name>
</gene>
<dbReference type="GO" id="GO:0047661">
    <property type="term" value="F:amino-acid racemase activity"/>
    <property type="evidence" value="ECO:0007669"/>
    <property type="project" value="InterPro"/>
</dbReference>
<dbReference type="InterPro" id="IPR015942">
    <property type="entry name" value="Asp/Glu/hydantoin_racemase"/>
</dbReference>
<evidence type="ECO:0000313" key="3">
    <source>
        <dbReference type="EMBL" id="MXO58622.1"/>
    </source>
</evidence>
<dbReference type="AlphaFoldDB" id="A0A6I4SW98"/>
<name>A0A6I4SW98_9SPHN</name>
<accession>A0A6I4SW98</accession>
<dbReference type="Pfam" id="PF01177">
    <property type="entry name" value="Asp_Glu_race"/>
    <property type="match status" value="1"/>
</dbReference>
<protein>
    <submittedName>
        <fullName evidence="3">Amino acid racemase</fullName>
        <ecNumber evidence="3">5.1.1.-</ecNumber>
    </submittedName>
</protein>
<keyword evidence="2 3" id="KW-0413">Isomerase</keyword>
<sequence length="231" mass="25627">MRKLGIIGGISWVSTRSYYEEINRQVQARTDRRHSAPLAIESVDFSQFYRLQDPEEWARATEVLIEAGRNLERSGAGALVIAANAMHKVYDKVAAGVDVPVFHIAEAVGEKMAADGVKSAALFGTRNVMTESFFRRRLVAHGIDLLPPNMEDAETLDRIIYDELMIGKVTRGAERALKTMITQMEQDGAKAIVLASTELDRVVDVDANVLPIYDSTRIHAKLAAEWILGED</sequence>
<dbReference type="OrthoDB" id="9803739at2"/>
<dbReference type="PANTHER" id="PTHR21198">
    <property type="entry name" value="GLUTAMATE RACEMASE"/>
    <property type="match status" value="1"/>
</dbReference>
<dbReference type="Proteomes" id="UP000433652">
    <property type="component" value="Unassembled WGS sequence"/>
</dbReference>
<evidence type="ECO:0000256" key="2">
    <source>
        <dbReference type="ARBA" id="ARBA00023235"/>
    </source>
</evidence>